<evidence type="ECO:0000313" key="3">
    <source>
        <dbReference type="Proteomes" id="UP000015105"/>
    </source>
</evidence>
<reference evidence="3" key="1">
    <citation type="journal article" date="2014" name="Science">
        <title>Ancient hybridizations among the ancestral genomes of bread wheat.</title>
        <authorList>
            <consortium name="International Wheat Genome Sequencing Consortium,"/>
            <person name="Marcussen T."/>
            <person name="Sandve S.R."/>
            <person name="Heier L."/>
            <person name="Spannagl M."/>
            <person name="Pfeifer M."/>
            <person name="Jakobsen K.S."/>
            <person name="Wulff B.B."/>
            <person name="Steuernagel B."/>
            <person name="Mayer K.F."/>
            <person name="Olsen O.A."/>
        </authorList>
    </citation>
    <scope>NUCLEOTIDE SEQUENCE [LARGE SCALE GENOMIC DNA]</scope>
    <source>
        <strain evidence="3">cv. AL8/78</strain>
    </source>
</reference>
<dbReference type="AlphaFoldDB" id="A0A453CL13"/>
<reference evidence="2" key="3">
    <citation type="journal article" date="2017" name="Nature">
        <title>Genome sequence of the progenitor of the wheat D genome Aegilops tauschii.</title>
        <authorList>
            <person name="Luo M.C."/>
            <person name="Gu Y.Q."/>
            <person name="Puiu D."/>
            <person name="Wang H."/>
            <person name="Twardziok S.O."/>
            <person name="Deal K.R."/>
            <person name="Huo N."/>
            <person name="Zhu T."/>
            <person name="Wang L."/>
            <person name="Wang Y."/>
            <person name="McGuire P.E."/>
            <person name="Liu S."/>
            <person name="Long H."/>
            <person name="Ramasamy R.K."/>
            <person name="Rodriguez J.C."/>
            <person name="Van S.L."/>
            <person name="Yuan L."/>
            <person name="Wang Z."/>
            <person name="Xia Z."/>
            <person name="Xiao L."/>
            <person name="Anderson O.D."/>
            <person name="Ouyang S."/>
            <person name="Liang Y."/>
            <person name="Zimin A.V."/>
            <person name="Pertea G."/>
            <person name="Qi P."/>
            <person name="Bennetzen J.L."/>
            <person name="Dai X."/>
            <person name="Dawson M.W."/>
            <person name="Muller H.G."/>
            <person name="Kugler K."/>
            <person name="Rivarola-Duarte L."/>
            <person name="Spannagl M."/>
            <person name="Mayer K.F.X."/>
            <person name="Lu F.H."/>
            <person name="Bevan M.W."/>
            <person name="Leroy P."/>
            <person name="Li P."/>
            <person name="You F.M."/>
            <person name="Sun Q."/>
            <person name="Liu Z."/>
            <person name="Lyons E."/>
            <person name="Wicker T."/>
            <person name="Salzberg S.L."/>
            <person name="Devos K.M."/>
            <person name="Dvorak J."/>
        </authorList>
    </citation>
    <scope>NUCLEOTIDE SEQUENCE [LARGE SCALE GENOMIC DNA]</scope>
    <source>
        <strain evidence="2">cv. AL8/78</strain>
    </source>
</reference>
<sequence>MEAYMMFPRSNGKSCEEEQEEDIGCPSESEVSAAGSMLSSDEELDDDATSSSSSSGSTDNFQMSSLMAQLPLKYVVSARALRVLPRPGLDLEAVV</sequence>
<dbReference type="Proteomes" id="UP000015105">
    <property type="component" value="Chromosome 2D"/>
</dbReference>
<organism evidence="2 3">
    <name type="scientific">Aegilops tauschii subsp. strangulata</name>
    <name type="common">Goatgrass</name>
    <dbReference type="NCBI Taxonomy" id="200361"/>
    <lineage>
        <taxon>Eukaryota</taxon>
        <taxon>Viridiplantae</taxon>
        <taxon>Streptophyta</taxon>
        <taxon>Embryophyta</taxon>
        <taxon>Tracheophyta</taxon>
        <taxon>Spermatophyta</taxon>
        <taxon>Magnoliopsida</taxon>
        <taxon>Liliopsida</taxon>
        <taxon>Poales</taxon>
        <taxon>Poaceae</taxon>
        <taxon>BOP clade</taxon>
        <taxon>Pooideae</taxon>
        <taxon>Triticodae</taxon>
        <taxon>Triticeae</taxon>
        <taxon>Triticinae</taxon>
        <taxon>Aegilops</taxon>
    </lineage>
</organism>
<keyword evidence="3" id="KW-1185">Reference proteome</keyword>
<evidence type="ECO:0000313" key="2">
    <source>
        <dbReference type="EnsemblPlants" id="AET2Gv20878300.2"/>
    </source>
</evidence>
<accession>A0A453CL13</accession>
<evidence type="ECO:0000256" key="1">
    <source>
        <dbReference type="SAM" id="MobiDB-lite"/>
    </source>
</evidence>
<proteinExistence type="predicted"/>
<feature type="region of interest" description="Disordered" evidence="1">
    <location>
        <begin position="1"/>
        <end position="61"/>
    </location>
</feature>
<reference evidence="2" key="4">
    <citation type="submission" date="2019-03" db="UniProtKB">
        <authorList>
            <consortium name="EnsemblPlants"/>
        </authorList>
    </citation>
    <scope>IDENTIFICATION</scope>
</reference>
<name>A0A453CL13_AEGTS</name>
<dbReference type="EnsemblPlants" id="AET2Gv20878300.2">
    <property type="protein sequence ID" value="AET2Gv20878300.2"/>
    <property type="gene ID" value="AET2Gv20878300"/>
</dbReference>
<dbReference type="Gramene" id="AET2Gv20878300.2">
    <property type="protein sequence ID" value="AET2Gv20878300.2"/>
    <property type="gene ID" value="AET2Gv20878300"/>
</dbReference>
<protein>
    <submittedName>
        <fullName evidence="2">Uncharacterized protein</fullName>
    </submittedName>
</protein>
<reference evidence="2" key="5">
    <citation type="journal article" date="2021" name="G3 (Bethesda)">
        <title>Aegilops tauschii genome assembly Aet v5.0 features greater sequence contiguity and improved annotation.</title>
        <authorList>
            <person name="Wang L."/>
            <person name="Zhu T."/>
            <person name="Rodriguez J.C."/>
            <person name="Deal K.R."/>
            <person name="Dubcovsky J."/>
            <person name="McGuire P.E."/>
            <person name="Lux T."/>
            <person name="Spannagl M."/>
            <person name="Mayer K.F.X."/>
            <person name="Baldrich P."/>
            <person name="Meyers B.C."/>
            <person name="Huo N."/>
            <person name="Gu Y.Q."/>
            <person name="Zhou H."/>
            <person name="Devos K.M."/>
            <person name="Bennetzen J.L."/>
            <person name="Unver T."/>
            <person name="Budak H."/>
            <person name="Gulick P.J."/>
            <person name="Galiba G."/>
            <person name="Kalapos B."/>
            <person name="Nelson D.R."/>
            <person name="Li P."/>
            <person name="You F.M."/>
            <person name="Luo M.C."/>
            <person name="Dvorak J."/>
        </authorList>
    </citation>
    <scope>NUCLEOTIDE SEQUENCE [LARGE SCALE GENOMIC DNA]</scope>
    <source>
        <strain evidence="2">cv. AL8/78</strain>
    </source>
</reference>
<feature type="compositionally biased region" description="Low complexity" evidence="1">
    <location>
        <begin position="49"/>
        <end position="59"/>
    </location>
</feature>
<reference evidence="3" key="2">
    <citation type="journal article" date="2017" name="Nat. Plants">
        <title>The Aegilops tauschii genome reveals multiple impacts of transposons.</title>
        <authorList>
            <person name="Zhao G."/>
            <person name="Zou C."/>
            <person name="Li K."/>
            <person name="Wang K."/>
            <person name="Li T."/>
            <person name="Gao L."/>
            <person name="Zhang X."/>
            <person name="Wang H."/>
            <person name="Yang Z."/>
            <person name="Liu X."/>
            <person name="Jiang W."/>
            <person name="Mao L."/>
            <person name="Kong X."/>
            <person name="Jiao Y."/>
            <person name="Jia J."/>
        </authorList>
    </citation>
    <scope>NUCLEOTIDE SEQUENCE [LARGE SCALE GENOMIC DNA]</scope>
    <source>
        <strain evidence="3">cv. AL8/78</strain>
    </source>
</reference>